<dbReference type="Gene3D" id="3.10.10.10">
    <property type="entry name" value="HIV Type 1 Reverse Transcriptase, subunit A, domain 1"/>
    <property type="match status" value="1"/>
</dbReference>
<name>A0ABQ5I0T5_9ASTR</name>
<dbReference type="EMBL" id="BQNB010020226">
    <property type="protein sequence ID" value="GJT93700.1"/>
    <property type="molecule type" value="Genomic_DNA"/>
</dbReference>
<dbReference type="InterPro" id="IPR043502">
    <property type="entry name" value="DNA/RNA_pol_sf"/>
</dbReference>
<gene>
    <name evidence="2" type="ORF">Tco_1082545</name>
</gene>
<dbReference type="PANTHER" id="PTHR47266">
    <property type="entry name" value="ENDONUCLEASE-RELATED"/>
    <property type="match status" value="1"/>
</dbReference>
<feature type="domain" description="Integrase catalytic" evidence="1">
    <location>
        <begin position="424"/>
        <end position="502"/>
    </location>
</feature>
<dbReference type="Pfam" id="PF00078">
    <property type="entry name" value="RVT_1"/>
    <property type="match status" value="1"/>
</dbReference>
<proteinExistence type="predicted"/>
<dbReference type="InterPro" id="IPR041588">
    <property type="entry name" value="Integrase_H2C2"/>
</dbReference>
<dbReference type="PROSITE" id="PS50994">
    <property type="entry name" value="INTEGRASE"/>
    <property type="match status" value="1"/>
</dbReference>
<keyword evidence="2" id="KW-0808">Transferase</keyword>
<dbReference type="CDD" id="cd01647">
    <property type="entry name" value="RT_LTR"/>
    <property type="match status" value="1"/>
</dbReference>
<dbReference type="InterPro" id="IPR000477">
    <property type="entry name" value="RT_dom"/>
</dbReference>
<keyword evidence="2" id="KW-0695">RNA-directed DNA polymerase</keyword>
<dbReference type="SUPFAM" id="SSF56672">
    <property type="entry name" value="DNA/RNA polymerases"/>
    <property type="match status" value="1"/>
</dbReference>
<protein>
    <submittedName>
        <fullName evidence="2">Reverse transcriptase domain-containing protein</fullName>
    </submittedName>
</protein>
<dbReference type="InterPro" id="IPR012337">
    <property type="entry name" value="RNaseH-like_sf"/>
</dbReference>
<dbReference type="SUPFAM" id="SSF53098">
    <property type="entry name" value="Ribonuclease H-like"/>
    <property type="match status" value="1"/>
</dbReference>
<reference evidence="2" key="1">
    <citation type="journal article" date="2022" name="Int. J. Mol. Sci.">
        <title>Draft Genome of Tanacetum Coccineum: Genomic Comparison of Closely Related Tanacetum-Family Plants.</title>
        <authorList>
            <person name="Yamashiro T."/>
            <person name="Shiraishi A."/>
            <person name="Nakayama K."/>
            <person name="Satake H."/>
        </authorList>
    </citation>
    <scope>NUCLEOTIDE SEQUENCE</scope>
</reference>
<dbReference type="InterPro" id="IPR043128">
    <property type="entry name" value="Rev_trsase/Diguanyl_cyclase"/>
</dbReference>
<reference evidence="2" key="2">
    <citation type="submission" date="2022-01" db="EMBL/GenBank/DDBJ databases">
        <authorList>
            <person name="Yamashiro T."/>
            <person name="Shiraishi A."/>
            <person name="Satake H."/>
            <person name="Nakayama K."/>
        </authorList>
    </citation>
    <scope>NUCLEOTIDE SEQUENCE</scope>
</reference>
<dbReference type="GO" id="GO:0003964">
    <property type="term" value="F:RNA-directed DNA polymerase activity"/>
    <property type="evidence" value="ECO:0007669"/>
    <property type="project" value="UniProtKB-KW"/>
</dbReference>
<evidence type="ECO:0000313" key="2">
    <source>
        <dbReference type="EMBL" id="GJT93700.1"/>
    </source>
</evidence>
<sequence length="713" mass="82172">MPVFRKELKVIEPTSNKYSIDEPPEVELKDLPPHLEYVFLEDNNKLPVIIAKNLSDDENTALIKVLKSRKRAITWKLSDIKGINPKFCPHKVLLEEDYEPTVQHQRRVNPKIHDVIKKEVEKLLDAGLIYPISDSPWVSPVHCVPKKGGMTVVTNDENELVPTRLVTGWRVCIDYRKLNEATRKDHFPLPFMDQMLERLAGNEYYCFLDGFSGYFQIPIDPKDQEKTTFTCPYGTFAYRAWPFGFMQCTRHVPEEFDFNVIDTKGAENLAADHLSRLENPHKDVLENKNINEHFPLETLGVISSKSTPWFADYANFHAGNFIIKGMSTQQKRKFFKDVKHYFWDDPYLFRTCADQIIRRCVHGQEAIDILKACHEGPTGGHHSANLTARKVFDAGFFWPTIYRDAHTMIKSCDTCQRQGKISQRDEMPQNAIQVCKIFDVWGIDFMGPFPSSRGNKYILVAVDYLSKWVEAKALPTNDARVVVKFLKSLFARFGTPRAIISDPTAYHPQTSGQVEVSNRGLKRILERTVGENRASWSDKLDDALWAFRTAFKTPIGCTPYKLVYGKSCHLPIELEHKAYWALKHANFDLKTAGDHRKLQLNELNELRDQAYENSLIYKERTKKLHDSKIKNRIFNVGDRVLLFNSRLKIFSGKLKTRWSGPFTITKVFPYGTIELSQPNGPNFKVNGHRVKHYFGGDLPPKVVQDLHTFSKDE</sequence>
<evidence type="ECO:0000259" key="1">
    <source>
        <dbReference type="PROSITE" id="PS50994"/>
    </source>
</evidence>
<dbReference type="InterPro" id="IPR001584">
    <property type="entry name" value="Integrase_cat-core"/>
</dbReference>
<dbReference type="Pfam" id="PF00665">
    <property type="entry name" value="rve"/>
    <property type="match status" value="1"/>
</dbReference>
<comment type="caution">
    <text evidence="2">The sequence shown here is derived from an EMBL/GenBank/DDBJ whole genome shotgun (WGS) entry which is preliminary data.</text>
</comment>
<dbReference type="Proteomes" id="UP001151760">
    <property type="component" value="Unassembled WGS sequence"/>
</dbReference>
<dbReference type="Gene3D" id="3.30.70.270">
    <property type="match status" value="1"/>
</dbReference>
<keyword evidence="3" id="KW-1185">Reference proteome</keyword>
<dbReference type="Gene3D" id="1.10.340.70">
    <property type="match status" value="1"/>
</dbReference>
<evidence type="ECO:0000313" key="3">
    <source>
        <dbReference type="Proteomes" id="UP001151760"/>
    </source>
</evidence>
<accession>A0ABQ5I0T5</accession>
<dbReference type="Pfam" id="PF17921">
    <property type="entry name" value="Integrase_H2C2"/>
    <property type="match status" value="1"/>
</dbReference>
<dbReference type="InterPro" id="IPR052160">
    <property type="entry name" value="Gypsy_RT_Integrase-like"/>
</dbReference>
<dbReference type="Gene3D" id="3.30.420.10">
    <property type="entry name" value="Ribonuclease H-like superfamily/Ribonuclease H"/>
    <property type="match status" value="2"/>
</dbReference>
<organism evidence="2 3">
    <name type="scientific">Tanacetum coccineum</name>
    <dbReference type="NCBI Taxonomy" id="301880"/>
    <lineage>
        <taxon>Eukaryota</taxon>
        <taxon>Viridiplantae</taxon>
        <taxon>Streptophyta</taxon>
        <taxon>Embryophyta</taxon>
        <taxon>Tracheophyta</taxon>
        <taxon>Spermatophyta</taxon>
        <taxon>Magnoliopsida</taxon>
        <taxon>eudicotyledons</taxon>
        <taxon>Gunneridae</taxon>
        <taxon>Pentapetalae</taxon>
        <taxon>asterids</taxon>
        <taxon>campanulids</taxon>
        <taxon>Asterales</taxon>
        <taxon>Asteraceae</taxon>
        <taxon>Asteroideae</taxon>
        <taxon>Anthemideae</taxon>
        <taxon>Anthemidinae</taxon>
        <taxon>Tanacetum</taxon>
    </lineage>
</organism>
<dbReference type="InterPro" id="IPR036397">
    <property type="entry name" value="RNaseH_sf"/>
</dbReference>
<keyword evidence="2" id="KW-0548">Nucleotidyltransferase</keyword>